<evidence type="ECO:0000313" key="6">
    <source>
        <dbReference type="Proteomes" id="UP000235672"/>
    </source>
</evidence>
<evidence type="ECO:0000256" key="4">
    <source>
        <dbReference type="SAM" id="MobiDB-lite"/>
    </source>
</evidence>
<dbReference type="InterPro" id="IPR036291">
    <property type="entry name" value="NAD(P)-bd_dom_sf"/>
</dbReference>
<comment type="similarity">
    <text evidence="1 3">Belongs to the short-chain dehydrogenases/reductases (SDR) family.</text>
</comment>
<feature type="region of interest" description="Disordered" evidence="4">
    <location>
        <begin position="184"/>
        <end position="203"/>
    </location>
</feature>
<dbReference type="Pfam" id="PF00106">
    <property type="entry name" value="adh_short"/>
    <property type="match status" value="2"/>
</dbReference>
<accession>A0A2J6Q7X2</accession>
<reference evidence="5 6" key="1">
    <citation type="submission" date="2016-05" db="EMBL/GenBank/DDBJ databases">
        <title>A degradative enzymes factory behind the ericoid mycorrhizal symbiosis.</title>
        <authorList>
            <consortium name="DOE Joint Genome Institute"/>
            <person name="Martino E."/>
            <person name="Morin E."/>
            <person name="Grelet G."/>
            <person name="Kuo A."/>
            <person name="Kohler A."/>
            <person name="Daghino S."/>
            <person name="Barry K."/>
            <person name="Choi C."/>
            <person name="Cichocki N."/>
            <person name="Clum A."/>
            <person name="Copeland A."/>
            <person name="Hainaut M."/>
            <person name="Haridas S."/>
            <person name="Labutti K."/>
            <person name="Lindquist E."/>
            <person name="Lipzen A."/>
            <person name="Khouja H.-R."/>
            <person name="Murat C."/>
            <person name="Ohm R."/>
            <person name="Olson A."/>
            <person name="Spatafora J."/>
            <person name="Veneault-Fourrey C."/>
            <person name="Henrissat B."/>
            <person name="Grigoriev I."/>
            <person name="Martin F."/>
            <person name="Perotto S."/>
        </authorList>
    </citation>
    <scope>NUCLEOTIDE SEQUENCE [LARGE SCALE GENOMIC DNA]</scope>
    <source>
        <strain evidence="5 6">UAMH 7357</strain>
    </source>
</reference>
<dbReference type="InterPro" id="IPR002347">
    <property type="entry name" value="SDR_fam"/>
</dbReference>
<dbReference type="EMBL" id="KZ613478">
    <property type="protein sequence ID" value="PMD22379.1"/>
    <property type="molecule type" value="Genomic_DNA"/>
</dbReference>
<feature type="compositionally biased region" description="Basic and acidic residues" evidence="4">
    <location>
        <begin position="184"/>
        <end position="201"/>
    </location>
</feature>
<keyword evidence="6" id="KW-1185">Reference proteome</keyword>
<proteinExistence type="inferred from homology"/>
<dbReference type="Gene3D" id="3.40.50.720">
    <property type="entry name" value="NAD(P)-binding Rossmann-like Domain"/>
    <property type="match status" value="1"/>
</dbReference>
<dbReference type="PRINTS" id="PR00081">
    <property type="entry name" value="GDHRDH"/>
</dbReference>
<dbReference type="PRINTS" id="PR00080">
    <property type="entry name" value="SDRFAMILY"/>
</dbReference>
<sequence length="250" mass="27198">MAPVSTLSFKCALITGGGGGIGRAMAEALIAMGKSVIIAGRTESSLKKVATDIEITFKHPELDCLINNAGVQRPFQILGPDYVFDLEKADQEIDTVAGWIHTNIRGPMHLSVGMVPHVNGLPNGGVIMNVSSALGFNPFSIVNPVYNGSKAWVHFFTMNLRTQLRQAGSKIKVVEIAPPTVETALHRERKDPDDNKKEHGNKGALSVEEFMEQIVEAWKEDKDIYTAGMGKEIVGKWYEAFGKAYSKAEG</sequence>
<dbReference type="OrthoDB" id="37659at2759"/>
<evidence type="ECO:0000256" key="1">
    <source>
        <dbReference type="ARBA" id="ARBA00006484"/>
    </source>
</evidence>
<dbReference type="AlphaFoldDB" id="A0A2J6Q7X2"/>
<gene>
    <name evidence="5" type="ORF">NA56DRAFT_678895</name>
</gene>
<evidence type="ECO:0000256" key="3">
    <source>
        <dbReference type="RuleBase" id="RU000363"/>
    </source>
</evidence>
<dbReference type="Proteomes" id="UP000235672">
    <property type="component" value="Unassembled WGS sequence"/>
</dbReference>
<keyword evidence="2" id="KW-0560">Oxidoreductase</keyword>
<dbReference type="GO" id="GO:0016491">
    <property type="term" value="F:oxidoreductase activity"/>
    <property type="evidence" value="ECO:0007669"/>
    <property type="project" value="UniProtKB-KW"/>
</dbReference>
<evidence type="ECO:0000313" key="5">
    <source>
        <dbReference type="EMBL" id="PMD22379.1"/>
    </source>
</evidence>
<protein>
    <submittedName>
        <fullName evidence="5">NAD(P)-binding protein</fullName>
    </submittedName>
</protein>
<organism evidence="5 6">
    <name type="scientific">Hyaloscypha hepaticicola</name>
    <dbReference type="NCBI Taxonomy" id="2082293"/>
    <lineage>
        <taxon>Eukaryota</taxon>
        <taxon>Fungi</taxon>
        <taxon>Dikarya</taxon>
        <taxon>Ascomycota</taxon>
        <taxon>Pezizomycotina</taxon>
        <taxon>Leotiomycetes</taxon>
        <taxon>Helotiales</taxon>
        <taxon>Hyaloscyphaceae</taxon>
        <taxon>Hyaloscypha</taxon>
    </lineage>
</organism>
<dbReference type="PANTHER" id="PTHR44196:SF1">
    <property type="entry name" value="DEHYDROGENASE_REDUCTASE SDR FAMILY MEMBER 7B"/>
    <property type="match status" value="1"/>
</dbReference>
<dbReference type="SUPFAM" id="SSF51735">
    <property type="entry name" value="NAD(P)-binding Rossmann-fold domains"/>
    <property type="match status" value="1"/>
</dbReference>
<evidence type="ECO:0000256" key="2">
    <source>
        <dbReference type="ARBA" id="ARBA00023002"/>
    </source>
</evidence>
<dbReference type="STRING" id="1745343.A0A2J6Q7X2"/>
<dbReference type="PANTHER" id="PTHR44196">
    <property type="entry name" value="DEHYDROGENASE/REDUCTASE SDR FAMILY MEMBER 7B"/>
    <property type="match status" value="1"/>
</dbReference>
<dbReference type="GO" id="GO:0016020">
    <property type="term" value="C:membrane"/>
    <property type="evidence" value="ECO:0007669"/>
    <property type="project" value="TreeGrafter"/>
</dbReference>
<name>A0A2J6Q7X2_9HELO</name>